<dbReference type="PANTHER" id="PTHR36054">
    <property type="entry name" value="PROTEIN SICKLE"/>
    <property type="match status" value="1"/>
</dbReference>
<evidence type="ECO:0000313" key="3">
    <source>
        <dbReference type="Proteomes" id="UP001140949"/>
    </source>
</evidence>
<dbReference type="InterPro" id="IPR039292">
    <property type="entry name" value="SICKLE"/>
</dbReference>
<feature type="region of interest" description="Disordered" evidence="1">
    <location>
        <begin position="1"/>
        <end position="206"/>
    </location>
</feature>
<feature type="compositionally biased region" description="Basic and acidic residues" evidence="1">
    <location>
        <begin position="1"/>
        <end position="13"/>
    </location>
</feature>
<dbReference type="GO" id="GO:0000398">
    <property type="term" value="P:mRNA splicing, via spliceosome"/>
    <property type="evidence" value="ECO:0007669"/>
    <property type="project" value="InterPro"/>
</dbReference>
<dbReference type="GO" id="GO:0000428">
    <property type="term" value="C:DNA-directed RNA polymerase complex"/>
    <property type="evidence" value="ECO:0007669"/>
    <property type="project" value="UniProtKB-KW"/>
</dbReference>
<comment type="caution">
    <text evidence="2">The sequence shown here is derived from an EMBL/GenBank/DDBJ whole genome shotgun (WGS) entry which is preliminary data.</text>
</comment>
<evidence type="ECO:0000313" key="2">
    <source>
        <dbReference type="EMBL" id="KAJ6824931.1"/>
    </source>
</evidence>
<dbReference type="PANTHER" id="PTHR36054:SF2">
    <property type="entry name" value="PROTEIN SICKLE"/>
    <property type="match status" value="1"/>
</dbReference>
<dbReference type="AlphaFoldDB" id="A0AAX6G9L4"/>
<feature type="compositionally biased region" description="Pro residues" evidence="1">
    <location>
        <begin position="24"/>
        <end position="51"/>
    </location>
</feature>
<feature type="compositionally biased region" description="Gly residues" evidence="1">
    <location>
        <begin position="193"/>
        <end position="206"/>
    </location>
</feature>
<reference evidence="2" key="1">
    <citation type="journal article" date="2023" name="GigaByte">
        <title>Genome assembly of the bearded iris, Iris pallida Lam.</title>
        <authorList>
            <person name="Bruccoleri R.E."/>
            <person name="Oakeley E.J."/>
            <person name="Faust A.M.E."/>
            <person name="Altorfer M."/>
            <person name="Dessus-Babus S."/>
            <person name="Burckhardt D."/>
            <person name="Oertli M."/>
            <person name="Naumann U."/>
            <person name="Petersen F."/>
            <person name="Wong J."/>
        </authorList>
    </citation>
    <scope>NUCLEOTIDE SEQUENCE</scope>
    <source>
        <strain evidence="2">GSM-AAB239-AS_SAM_17_03QT</strain>
    </source>
</reference>
<dbReference type="GO" id="GO:0035196">
    <property type="term" value="P:miRNA processing"/>
    <property type="evidence" value="ECO:0007669"/>
    <property type="project" value="InterPro"/>
</dbReference>
<evidence type="ECO:0000256" key="1">
    <source>
        <dbReference type="SAM" id="MobiDB-lite"/>
    </source>
</evidence>
<reference evidence="2" key="2">
    <citation type="submission" date="2023-04" db="EMBL/GenBank/DDBJ databases">
        <authorList>
            <person name="Bruccoleri R.E."/>
            <person name="Oakeley E.J."/>
            <person name="Faust A.-M."/>
            <person name="Dessus-Babus S."/>
            <person name="Altorfer M."/>
            <person name="Burckhardt D."/>
            <person name="Oertli M."/>
            <person name="Naumann U."/>
            <person name="Petersen F."/>
            <person name="Wong J."/>
        </authorList>
    </citation>
    <scope>NUCLEOTIDE SEQUENCE</scope>
    <source>
        <strain evidence="2">GSM-AAB239-AS_SAM_17_03QT</strain>
        <tissue evidence="2">Leaf</tissue>
    </source>
</reference>
<sequence>MEESSEKMRERLQAMRTEASSSSPQPPPSPSLPPPFQPLSNPPLQPPPPPLSGGESSPRFDFYTDPMAAFSSAKRRTGTPSYRTPPPPTNFSPPVRSHSLMSYSSPRLPNFQNSWRSPVPFPGSPNSNPSFYRGGSPVQFPQSPNPSPNPRFYRGGSPVQFPQSPNPNPSFYRGGSGSPSLYSNSGRGSRGRSYGGSSGRGRGGYGNEHEHFYIKAMVKDPWRKLKPVVGNILVPMGGSGSWLPRSIVGSGTKRVKFGESGSGAGLGGSKLKTMSLAECLALSIEEAGDDGGDFS</sequence>
<protein>
    <submittedName>
        <fullName evidence="2">DNA-directed RNA polymerase II subunit rpb1 isoform X2</fullName>
    </submittedName>
</protein>
<dbReference type="Proteomes" id="UP001140949">
    <property type="component" value="Unassembled WGS sequence"/>
</dbReference>
<name>A0AAX6G9L4_IRIPA</name>
<dbReference type="EMBL" id="JANAVB010021797">
    <property type="protein sequence ID" value="KAJ6824931.1"/>
    <property type="molecule type" value="Genomic_DNA"/>
</dbReference>
<keyword evidence="3" id="KW-1185">Reference proteome</keyword>
<accession>A0AAX6G9L4</accession>
<keyword evidence="2" id="KW-0240">DNA-directed RNA polymerase</keyword>
<gene>
    <name evidence="2" type="ORF">M6B38_380870</name>
</gene>
<proteinExistence type="predicted"/>
<feature type="compositionally biased region" description="Polar residues" evidence="1">
    <location>
        <begin position="99"/>
        <end position="116"/>
    </location>
</feature>
<feature type="compositionally biased region" description="Low complexity" evidence="1">
    <location>
        <begin position="124"/>
        <end position="142"/>
    </location>
</feature>
<keyword evidence="2" id="KW-0804">Transcription</keyword>
<organism evidence="2 3">
    <name type="scientific">Iris pallida</name>
    <name type="common">Sweet iris</name>
    <dbReference type="NCBI Taxonomy" id="29817"/>
    <lineage>
        <taxon>Eukaryota</taxon>
        <taxon>Viridiplantae</taxon>
        <taxon>Streptophyta</taxon>
        <taxon>Embryophyta</taxon>
        <taxon>Tracheophyta</taxon>
        <taxon>Spermatophyta</taxon>
        <taxon>Magnoliopsida</taxon>
        <taxon>Liliopsida</taxon>
        <taxon>Asparagales</taxon>
        <taxon>Iridaceae</taxon>
        <taxon>Iridoideae</taxon>
        <taxon>Irideae</taxon>
        <taxon>Iris</taxon>
    </lineage>
</organism>